<dbReference type="AlphaFoldDB" id="A0A1N7JYY0"/>
<dbReference type="STRING" id="1161099.SAMN05444817_11251"/>
<organism evidence="1 2">
    <name type="scientific">Corynebacterium appendicis CIP 107643</name>
    <dbReference type="NCBI Taxonomy" id="1161099"/>
    <lineage>
        <taxon>Bacteria</taxon>
        <taxon>Bacillati</taxon>
        <taxon>Actinomycetota</taxon>
        <taxon>Actinomycetes</taxon>
        <taxon>Mycobacteriales</taxon>
        <taxon>Corynebacteriaceae</taxon>
        <taxon>Corynebacterium</taxon>
    </lineage>
</organism>
<gene>
    <name evidence="1" type="ORF">SAMN05444817_11251</name>
</gene>
<sequence length="69" mass="7600">MMFMAQDVDNITQINPAWPAHTPGNGHPVTEISSKLTGANSPFGNDLILPRPWEETGYVHNTLRVNTAQ</sequence>
<protein>
    <submittedName>
        <fullName evidence="1">Uncharacterized protein</fullName>
    </submittedName>
</protein>
<evidence type="ECO:0000313" key="2">
    <source>
        <dbReference type="Proteomes" id="UP000186292"/>
    </source>
</evidence>
<keyword evidence="2" id="KW-1185">Reference proteome</keyword>
<reference evidence="2" key="1">
    <citation type="submission" date="2017-01" db="EMBL/GenBank/DDBJ databases">
        <authorList>
            <person name="Varghese N."/>
            <person name="Submissions S."/>
        </authorList>
    </citation>
    <scope>NUCLEOTIDE SEQUENCE [LARGE SCALE GENOMIC DNA]</scope>
    <source>
        <strain evidence="2">DSM 44531</strain>
    </source>
</reference>
<evidence type="ECO:0000313" key="1">
    <source>
        <dbReference type="EMBL" id="SIS54511.1"/>
    </source>
</evidence>
<dbReference type="EMBL" id="FTOF01000012">
    <property type="protein sequence ID" value="SIS54511.1"/>
    <property type="molecule type" value="Genomic_DNA"/>
</dbReference>
<accession>A0A1N7JYY0</accession>
<dbReference type="Proteomes" id="UP000186292">
    <property type="component" value="Unassembled WGS sequence"/>
</dbReference>
<name>A0A1N7JYY0_9CORY</name>
<proteinExistence type="predicted"/>